<feature type="transmembrane region" description="Helical" evidence="15">
    <location>
        <begin position="446"/>
        <end position="465"/>
    </location>
</feature>
<comment type="subcellular location">
    <subcellularLocation>
        <location evidence="1">Cell membrane</location>
        <topology evidence="1">Multi-pass membrane protein</topology>
    </subcellularLocation>
    <subcellularLocation>
        <location evidence="14">Postsynaptic cell membrane</location>
    </subcellularLocation>
</comment>
<keyword evidence="7" id="KW-0406">Ion transport</keyword>
<dbReference type="SUPFAM" id="SSF53850">
    <property type="entry name" value="Periplasmic binding protein-like II"/>
    <property type="match status" value="1"/>
</dbReference>
<keyword evidence="10" id="KW-0325">Glycoprotein</keyword>
<evidence type="ECO:0000313" key="19">
    <source>
        <dbReference type="Proteomes" id="UP001217089"/>
    </source>
</evidence>
<dbReference type="InterPro" id="IPR001508">
    <property type="entry name" value="Iono_Glu_rcpt_met"/>
</dbReference>
<keyword evidence="8 15" id="KW-0472">Membrane</keyword>
<dbReference type="SUPFAM" id="SSF53822">
    <property type="entry name" value="Periplasmic binding protein-like I"/>
    <property type="match status" value="1"/>
</dbReference>
<evidence type="ECO:0000256" key="9">
    <source>
        <dbReference type="ARBA" id="ARBA00023170"/>
    </source>
</evidence>
<evidence type="ECO:0000256" key="14">
    <source>
        <dbReference type="ARBA" id="ARBA00034100"/>
    </source>
</evidence>
<evidence type="ECO:0000256" key="7">
    <source>
        <dbReference type="ARBA" id="ARBA00023065"/>
    </source>
</evidence>
<proteinExistence type="predicted"/>
<reference evidence="18 19" key="1">
    <citation type="submission" date="2022-12" db="EMBL/GenBank/DDBJ databases">
        <title>Chromosome-level genome of Tegillarca granosa.</title>
        <authorList>
            <person name="Kim J."/>
        </authorList>
    </citation>
    <scope>NUCLEOTIDE SEQUENCE [LARGE SCALE GENOMIC DNA]</scope>
    <source>
        <strain evidence="18">Teg-2019</strain>
        <tissue evidence="18">Adductor muscle</tissue>
    </source>
</reference>
<keyword evidence="11" id="KW-0628">Postsynaptic cell membrane</keyword>
<evidence type="ECO:0000256" key="10">
    <source>
        <dbReference type="ARBA" id="ARBA00023180"/>
    </source>
</evidence>
<dbReference type="Proteomes" id="UP001217089">
    <property type="component" value="Unassembled WGS sequence"/>
</dbReference>
<dbReference type="Gene3D" id="3.40.50.2300">
    <property type="match status" value="1"/>
</dbReference>
<evidence type="ECO:0000256" key="2">
    <source>
        <dbReference type="ARBA" id="ARBA00022448"/>
    </source>
</evidence>
<dbReference type="PANTHER" id="PTHR18966">
    <property type="entry name" value="IONOTROPIC GLUTAMATE RECEPTOR"/>
    <property type="match status" value="1"/>
</dbReference>
<dbReference type="InterPro" id="IPR019594">
    <property type="entry name" value="Glu/Gly-bd"/>
</dbReference>
<feature type="transmembrane region" description="Helical" evidence="15">
    <location>
        <begin position="693"/>
        <end position="718"/>
    </location>
</feature>
<comment type="caution">
    <text evidence="18">The sequence shown here is derived from an EMBL/GenBank/DDBJ whole genome shotgun (WGS) entry which is preliminary data.</text>
</comment>
<dbReference type="PRINTS" id="PR00177">
    <property type="entry name" value="NMDARECEPTOR"/>
</dbReference>
<protein>
    <submittedName>
        <fullName evidence="18">Uncharacterized protein</fullName>
    </submittedName>
</protein>
<dbReference type="Pfam" id="PF01094">
    <property type="entry name" value="ANF_receptor"/>
    <property type="match status" value="1"/>
</dbReference>
<evidence type="ECO:0000256" key="4">
    <source>
        <dbReference type="ARBA" id="ARBA00022692"/>
    </source>
</evidence>
<keyword evidence="5 15" id="KW-1133">Transmembrane helix</keyword>
<dbReference type="InterPro" id="IPR015683">
    <property type="entry name" value="Ionotropic_Glu_rcpt"/>
</dbReference>
<evidence type="ECO:0000313" key="18">
    <source>
        <dbReference type="EMBL" id="KAJ8297659.1"/>
    </source>
</evidence>
<evidence type="ECO:0000256" key="6">
    <source>
        <dbReference type="ARBA" id="ARBA00023018"/>
    </source>
</evidence>
<keyword evidence="19" id="KW-1185">Reference proteome</keyword>
<dbReference type="SMART" id="SM00918">
    <property type="entry name" value="Lig_chan-Glu_bd"/>
    <property type="match status" value="1"/>
</dbReference>
<dbReference type="InterPro" id="IPR001828">
    <property type="entry name" value="ANF_lig-bd_rcpt"/>
</dbReference>
<evidence type="ECO:0000256" key="1">
    <source>
        <dbReference type="ARBA" id="ARBA00004651"/>
    </source>
</evidence>
<evidence type="ECO:0000256" key="5">
    <source>
        <dbReference type="ARBA" id="ARBA00022989"/>
    </source>
</evidence>
<evidence type="ECO:0000256" key="13">
    <source>
        <dbReference type="ARBA" id="ARBA00023303"/>
    </source>
</evidence>
<dbReference type="InterPro" id="IPR001320">
    <property type="entry name" value="Iontro_rcpt_C"/>
</dbReference>
<dbReference type="Pfam" id="PF00060">
    <property type="entry name" value="Lig_chan"/>
    <property type="match status" value="1"/>
</dbReference>
<keyword evidence="13" id="KW-0407">Ion channel</keyword>
<evidence type="ECO:0000256" key="3">
    <source>
        <dbReference type="ARBA" id="ARBA00022475"/>
    </source>
</evidence>
<dbReference type="EMBL" id="JARBDR010000923">
    <property type="protein sequence ID" value="KAJ8297659.1"/>
    <property type="molecule type" value="Genomic_DNA"/>
</dbReference>
<dbReference type="Pfam" id="PF10613">
    <property type="entry name" value="Lig_chan-Glu_bd"/>
    <property type="match status" value="1"/>
</dbReference>
<feature type="transmembrane region" description="Helical" evidence="15">
    <location>
        <begin position="761"/>
        <end position="781"/>
    </location>
</feature>
<gene>
    <name evidence="18" type="ORF">KUTeg_024190</name>
</gene>
<name>A0ABQ9E0S0_TEGGR</name>
<evidence type="ECO:0000256" key="12">
    <source>
        <dbReference type="ARBA" id="ARBA00023286"/>
    </source>
</evidence>
<evidence type="ECO:0000259" key="16">
    <source>
        <dbReference type="SMART" id="SM00079"/>
    </source>
</evidence>
<keyword evidence="9" id="KW-0675">Receptor</keyword>
<keyword evidence="4 15" id="KW-0812">Transmembrane</keyword>
<organism evidence="18 19">
    <name type="scientific">Tegillarca granosa</name>
    <name type="common">Malaysian cockle</name>
    <name type="synonym">Anadara granosa</name>
    <dbReference type="NCBI Taxonomy" id="220873"/>
    <lineage>
        <taxon>Eukaryota</taxon>
        <taxon>Metazoa</taxon>
        <taxon>Spiralia</taxon>
        <taxon>Lophotrochozoa</taxon>
        <taxon>Mollusca</taxon>
        <taxon>Bivalvia</taxon>
        <taxon>Autobranchia</taxon>
        <taxon>Pteriomorphia</taxon>
        <taxon>Arcoida</taxon>
        <taxon>Arcoidea</taxon>
        <taxon>Arcidae</taxon>
        <taxon>Tegillarca</taxon>
    </lineage>
</organism>
<dbReference type="Gene3D" id="1.10.287.70">
    <property type="match status" value="1"/>
</dbReference>
<sequence>MKYRRTTAHLFIRDSGITALIGHFSEVFAIVTEHKRVPYIVTSMVPKDWKPTQFLIQIIPDMTLYGDAVSDMLEYFQWNKKVGLLYDNDAGPEMMVKLVDTRDIKAYNVEHNNTDEGVRWALKDLRDKHFKNYLVMCSSKNIDVVLTQALYLSLLSRPNSWLIVNMGVDEAALDNFYDSRANLTSLSLTLDNNLNHCALNTSELTLANGVLHDALKVFQRIFEFNINSEKLQMRRTLRQINVDGCTGHIEFTHFGKRNETFLQMKTLRTLLNGTSNLFKSGIWRSDREKRVDRIKPSKSYRSIMRSNDDLFGNEPLRVTTIIEPPFVQWKNESYSNSTDLNDLLEGFCISILEEMKKMLNFRYNLSLAPDGKFGSLKPPPRGWTGMVRVLYDKGADIALAPFQITPDRSQVVDFTIPYMTKGTSVVVRRPERSVSPFQFLSPLSRVVWIAIFMSFIITALVLFGVSRVNCDRSTKYTHNLRESYWYVWGTLLRGNLTGSPQGVSSRILSSAWWFFSLIVVSIYTANLAAFLTISNAQIPIANAADLAYQDEFDYGTVEGSQIESFFKYTKIKHYSIMWAHMVTKNSQVQRTEYGFERALNEKYAFLWDSPTIRHETANNCDLIEIGGPFDLKGYGLATQKDSPYMEILDKAILKMYEKSILYRLEGKWWRRPNCPDPRSSAKSKAIEIQVASGMFIVLLSGIVVATIVFVLEFFYHRYCKKKKKVGKDNILIFLISYLYSGELCFKKILNDKSNPSTFFKFAFIIMFSFCVLLQFFCHVEFKVQKYIRIISFYGIIVQHPIEEREENNIQLAQNHVSTEVDNRDEEMRNVLCRTLSIGENNVHNRWESSH</sequence>
<evidence type="ECO:0000259" key="17">
    <source>
        <dbReference type="SMART" id="SM00918"/>
    </source>
</evidence>
<dbReference type="InterPro" id="IPR028082">
    <property type="entry name" value="Peripla_BP_I"/>
</dbReference>
<keyword evidence="12" id="KW-1071">Ligand-gated ion channel</keyword>
<keyword evidence="3" id="KW-1003">Cell membrane</keyword>
<dbReference type="SMART" id="SM00079">
    <property type="entry name" value="PBPe"/>
    <property type="match status" value="1"/>
</dbReference>
<dbReference type="Gene3D" id="3.40.190.10">
    <property type="entry name" value="Periplasmic binding protein-like II"/>
    <property type="match status" value="1"/>
</dbReference>
<feature type="domain" description="Ionotropic glutamate receptor C-terminal" evidence="16">
    <location>
        <begin position="315"/>
        <end position="671"/>
    </location>
</feature>
<keyword evidence="6" id="KW-0770">Synapse</keyword>
<evidence type="ECO:0000256" key="11">
    <source>
        <dbReference type="ARBA" id="ARBA00023257"/>
    </source>
</evidence>
<feature type="domain" description="Ionotropic glutamate receptor L-glutamate and glycine-binding" evidence="17">
    <location>
        <begin position="325"/>
        <end position="392"/>
    </location>
</feature>
<feature type="transmembrane region" description="Helical" evidence="15">
    <location>
        <begin position="511"/>
        <end position="533"/>
    </location>
</feature>
<accession>A0ABQ9E0S0</accession>
<evidence type="ECO:0000256" key="8">
    <source>
        <dbReference type="ARBA" id="ARBA00023136"/>
    </source>
</evidence>
<keyword evidence="2" id="KW-0813">Transport</keyword>
<evidence type="ECO:0000256" key="15">
    <source>
        <dbReference type="SAM" id="Phobius"/>
    </source>
</evidence>